<organism evidence="1 2">
    <name type="scientific">Alteromonas mediterranea</name>
    <dbReference type="NCBI Taxonomy" id="314275"/>
    <lineage>
        <taxon>Bacteria</taxon>
        <taxon>Pseudomonadati</taxon>
        <taxon>Pseudomonadota</taxon>
        <taxon>Gammaproteobacteria</taxon>
        <taxon>Alteromonadales</taxon>
        <taxon>Alteromonadaceae</taxon>
        <taxon>Alteromonas/Salinimonas group</taxon>
        <taxon>Alteromonas</taxon>
    </lineage>
</organism>
<evidence type="ECO:0000313" key="2">
    <source>
        <dbReference type="Proteomes" id="UP000182101"/>
    </source>
</evidence>
<gene>
    <name evidence="1" type="ORF">BM524_08785</name>
</gene>
<sequence length="95" mass="10619">MYFLKMLPEKPKPHPEPIIYETIKYPKSSKTGFLKVSVVIGEKVSTGQEIGTVTDYFGSLVETLKSPVDGTVMMVNQMPAIKDELKTISLSWLLV</sequence>
<name>A0AAC9JA23_9ALTE</name>
<dbReference type="AlphaFoldDB" id="A0AAC9JA23"/>
<dbReference type="EMBL" id="CP018024">
    <property type="protein sequence ID" value="APD89875.1"/>
    <property type="molecule type" value="Genomic_DNA"/>
</dbReference>
<reference evidence="1 2" key="1">
    <citation type="submission" date="2016-11" db="EMBL/GenBank/DDBJ databases">
        <title>Networking in microbes: conjugative elements and plasmids in the genus Alteromonas.</title>
        <authorList>
            <person name="Lopez-Perez M."/>
            <person name="Ramon-Marco N."/>
            <person name="Rodriguez-Valera F."/>
        </authorList>
    </citation>
    <scope>NUCLEOTIDE SEQUENCE [LARGE SCALE GENOMIC DNA]</scope>
    <source>
        <strain evidence="1 2">CP48</strain>
    </source>
</reference>
<proteinExistence type="predicted"/>
<protein>
    <submittedName>
        <fullName evidence="1">Uncharacterized protein</fullName>
    </submittedName>
</protein>
<dbReference type="Gene3D" id="3.40.630.10">
    <property type="entry name" value="Zn peptidases"/>
    <property type="match status" value="1"/>
</dbReference>
<dbReference type="SUPFAM" id="SSF53187">
    <property type="entry name" value="Zn-dependent exopeptidases"/>
    <property type="match status" value="1"/>
</dbReference>
<accession>A0AAC9JA23</accession>
<evidence type="ECO:0000313" key="1">
    <source>
        <dbReference type="EMBL" id="APD89875.1"/>
    </source>
</evidence>
<dbReference type="Proteomes" id="UP000182101">
    <property type="component" value="Chromosome"/>
</dbReference>